<accession>A0A4Q9PEV3</accession>
<feature type="region of interest" description="Disordered" evidence="1">
    <location>
        <begin position="62"/>
        <end position="88"/>
    </location>
</feature>
<dbReference type="AlphaFoldDB" id="A0A4Q9PEV3"/>
<reference evidence="2 3" key="1">
    <citation type="submission" date="2019-01" db="EMBL/GenBank/DDBJ databases">
        <title>Draft genome sequences of three monokaryotic isolates of the white-rot basidiomycete fungus Dichomitus squalens.</title>
        <authorList>
            <consortium name="DOE Joint Genome Institute"/>
            <person name="Lopez S.C."/>
            <person name="Andreopoulos B."/>
            <person name="Pangilinan J."/>
            <person name="Lipzen A."/>
            <person name="Riley R."/>
            <person name="Ahrendt S."/>
            <person name="Ng V."/>
            <person name="Barry K."/>
            <person name="Daum C."/>
            <person name="Grigoriev I.V."/>
            <person name="Hilden K.S."/>
            <person name="Makela M.R."/>
            <person name="de Vries R.P."/>
        </authorList>
    </citation>
    <scope>NUCLEOTIDE SEQUENCE [LARGE SCALE GENOMIC DNA]</scope>
    <source>
        <strain evidence="2 3">CBS 464.89</strain>
    </source>
</reference>
<sequence>MGAIGPRRRTMLGSRPDSPSRGGFAPRHPWRRVPRRRSGSSCASWAAEASLLAWPRRGELRPPRPLGEWGVSPSGSVAGTRGRDGSLRSGWVRRRRRRSERCMPSGVRSALGTCGGNVACARIRDRGSRNADTCGGECRGVGGIVPENASCAVMCESYRDRSPLRHLRPQRTRAVQGVMIERQLGGS</sequence>
<feature type="region of interest" description="Disordered" evidence="1">
    <location>
        <begin position="1"/>
        <end position="41"/>
    </location>
</feature>
<proteinExistence type="predicted"/>
<protein>
    <submittedName>
        <fullName evidence="2">Uncharacterized protein</fullName>
    </submittedName>
</protein>
<gene>
    <name evidence="2" type="ORF">BD310DRAFT_211332</name>
</gene>
<feature type="compositionally biased region" description="Basic residues" evidence="1">
    <location>
        <begin position="28"/>
        <end position="38"/>
    </location>
</feature>
<feature type="compositionally biased region" description="Basic residues" evidence="1">
    <location>
        <begin position="1"/>
        <end position="10"/>
    </location>
</feature>
<evidence type="ECO:0000313" key="3">
    <source>
        <dbReference type="Proteomes" id="UP000292082"/>
    </source>
</evidence>
<keyword evidence="3" id="KW-1185">Reference proteome</keyword>
<name>A0A4Q9PEV3_9APHY</name>
<dbReference type="EMBL" id="ML145241">
    <property type="protein sequence ID" value="TBU52665.1"/>
    <property type="molecule type" value="Genomic_DNA"/>
</dbReference>
<evidence type="ECO:0000256" key="1">
    <source>
        <dbReference type="SAM" id="MobiDB-lite"/>
    </source>
</evidence>
<organism evidence="2 3">
    <name type="scientific">Dichomitus squalens</name>
    <dbReference type="NCBI Taxonomy" id="114155"/>
    <lineage>
        <taxon>Eukaryota</taxon>
        <taxon>Fungi</taxon>
        <taxon>Dikarya</taxon>
        <taxon>Basidiomycota</taxon>
        <taxon>Agaricomycotina</taxon>
        <taxon>Agaricomycetes</taxon>
        <taxon>Polyporales</taxon>
        <taxon>Polyporaceae</taxon>
        <taxon>Dichomitus</taxon>
    </lineage>
</organism>
<dbReference type="Proteomes" id="UP000292082">
    <property type="component" value="Unassembled WGS sequence"/>
</dbReference>
<evidence type="ECO:0000313" key="2">
    <source>
        <dbReference type="EMBL" id="TBU52665.1"/>
    </source>
</evidence>